<dbReference type="EMBL" id="JABMIG020000121">
    <property type="protein sequence ID" value="KAL3790874.1"/>
    <property type="molecule type" value="Genomic_DNA"/>
</dbReference>
<gene>
    <name evidence="1" type="ORF">HJC23_004504</name>
</gene>
<sequence>MSSKYQQKAWNKAMKNVGAVLPVLGRNGLLLILCPCRHRRCALLAEKRRYLVAIHFDMLEGAVEDSTNLRPRSLPSILIEEASRSNSIAKHYGNAAVKSLTVESGNPGGAESNSSVTTKRVQTITRPYPPQKFCLVTGLFEEYTNPKSSIPYASLSALEQV</sequence>
<dbReference type="Proteomes" id="UP001516023">
    <property type="component" value="Unassembled WGS sequence"/>
</dbReference>
<protein>
    <submittedName>
        <fullName evidence="1">Uncharacterized protein</fullName>
    </submittedName>
</protein>
<keyword evidence="2" id="KW-1185">Reference proteome</keyword>
<proteinExistence type="predicted"/>
<evidence type="ECO:0000313" key="1">
    <source>
        <dbReference type="EMBL" id="KAL3790874.1"/>
    </source>
</evidence>
<reference evidence="1 2" key="1">
    <citation type="journal article" date="2020" name="G3 (Bethesda)">
        <title>Improved Reference Genome for Cyclotella cryptica CCMP332, a Model for Cell Wall Morphogenesis, Salinity Adaptation, and Lipid Production in Diatoms (Bacillariophyta).</title>
        <authorList>
            <person name="Roberts W.R."/>
            <person name="Downey K.M."/>
            <person name="Ruck E.C."/>
            <person name="Traller J.C."/>
            <person name="Alverson A.J."/>
        </authorList>
    </citation>
    <scope>NUCLEOTIDE SEQUENCE [LARGE SCALE GENOMIC DNA]</scope>
    <source>
        <strain evidence="1 2">CCMP332</strain>
    </source>
</reference>
<name>A0ABD3PTF0_9STRA</name>
<accession>A0ABD3PTF0</accession>
<evidence type="ECO:0000313" key="2">
    <source>
        <dbReference type="Proteomes" id="UP001516023"/>
    </source>
</evidence>
<dbReference type="AlphaFoldDB" id="A0ABD3PTF0"/>
<organism evidence="1 2">
    <name type="scientific">Cyclotella cryptica</name>
    <dbReference type="NCBI Taxonomy" id="29204"/>
    <lineage>
        <taxon>Eukaryota</taxon>
        <taxon>Sar</taxon>
        <taxon>Stramenopiles</taxon>
        <taxon>Ochrophyta</taxon>
        <taxon>Bacillariophyta</taxon>
        <taxon>Coscinodiscophyceae</taxon>
        <taxon>Thalassiosirophycidae</taxon>
        <taxon>Stephanodiscales</taxon>
        <taxon>Stephanodiscaceae</taxon>
        <taxon>Cyclotella</taxon>
    </lineage>
</organism>
<comment type="caution">
    <text evidence="1">The sequence shown here is derived from an EMBL/GenBank/DDBJ whole genome shotgun (WGS) entry which is preliminary data.</text>
</comment>